<evidence type="ECO:0000313" key="4">
    <source>
        <dbReference type="Proteomes" id="UP000186922"/>
    </source>
</evidence>
<keyword evidence="4" id="KW-1185">Reference proteome</keyword>
<keyword evidence="2" id="KW-0472">Membrane</keyword>
<evidence type="ECO:0000256" key="2">
    <source>
        <dbReference type="SAM" id="Phobius"/>
    </source>
</evidence>
<dbReference type="AlphaFoldDB" id="A0A1D1VHE4"/>
<evidence type="ECO:0000256" key="1">
    <source>
        <dbReference type="SAM" id="MobiDB-lite"/>
    </source>
</evidence>
<feature type="compositionally biased region" description="Polar residues" evidence="1">
    <location>
        <begin position="62"/>
        <end position="83"/>
    </location>
</feature>
<evidence type="ECO:0000313" key="3">
    <source>
        <dbReference type="EMBL" id="GAV01052.1"/>
    </source>
</evidence>
<proteinExistence type="predicted"/>
<sequence>MGTTKETEEWRLTPIVVISFVPVAPRVFARARHVDLKVRIILSYLKAQDLFDHESKKLRATPSITPDSRNGEGSQGTLATTTEIRSDERAGGSIK</sequence>
<keyword evidence="2" id="KW-0812">Transmembrane</keyword>
<feature type="compositionally biased region" description="Basic and acidic residues" evidence="1">
    <location>
        <begin position="84"/>
        <end position="95"/>
    </location>
</feature>
<dbReference type="Proteomes" id="UP000186922">
    <property type="component" value="Unassembled WGS sequence"/>
</dbReference>
<gene>
    <name evidence="3" type="primary">RvY_11823-1</name>
    <name evidence="3" type="synonym">RvY_11823.1</name>
    <name evidence="3" type="ORF">RvY_11823</name>
</gene>
<feature type="region of interest" description="Disordered" evidence="1">
    <location>
        <begin position="60"/>
        <end position="95"/>
    </location>
</feature>
<feature type="transmembrane region" description="Helical" evidence="2">
    <location>
        <begin position="12"/>
        <end position="29"/>
    </location>
</feature>
<reference evidence="3 4" key="1">
    <citation type="journal article" date="2016" name="Nat. Commun.">
        <title>Extremotolerant tardigrade genome and improved radiotolerance of human cultured cells by tardigrade-unique protein.</title>
        <authorList>
            <person name="Hashimoto T."/>
            <person name="Horikawa D.D."/>
            <person name="Saito Y."/>
            <person name="Kuwahara H."/>
            <person name="Kozuka-Hata H."/>
            <person name="Shin-I T."/>
            <person name="Minakuchi Y."/>
            <person name="Ohishi K."/>
            <person name="Motoyama A."/>
            <person name="Aizu T."/>
            <person name="Enomoto A."/>
            <person name="Kondo K."/>
            <person name="Tanaka S."/>
            <person name="Hara Y."/>
            <person name="Koshikawa S."/>
            <person name="Sagara H."/>
            <person name="Miura T."/>
            <person name="Yokobori S."/>
            <person name="Miyagawa K."/>
            <person name="Suzuki Y."/>
            <person name="Kubo T."/>
            <person name="Oyama M."/>
            <person name="Kohara Y."/>
            <person name="Fujiyama A."/>
            <person name="Arakawa K."/>
            <person name="Katayama T."/>
            <person name="Toyoda A."/>
            <person name="Kunieda T."/>
        </authorList>
    </citation>
    <scope>NUCLEOTIDE SEQUENCE [LARGE SCALE GENOMIC DNA]</scope>
    <source>
        <strain evidence="3 4">YOKOZUNA-1</strain>
    </source>
</reference>
<accession>A0A1D1VHE4</accession>
<name>A0A1D1VHE4_RAMVA</name>
<protein>
    <submittedName>
        <fullName evidence="3">Uncharacterized protein</fullName>
    </submittedName>
</protein>
<dbReference type="EMBL" id="BDGG01000006">
    <property type="protein sequence ID" value="GAV01052.1"/>
    <property type="molecule type" value="Genomic_DNA"/>
</dbReference>
<keyword evidence="2" id="KW-1133">Transmembrane helix</keyword>
<comment type="caution">
    <text evidence="3">The sequence shown here is derived from an EMBL/GenBank/DDBJ whole genome shotgun (WGS) entry which is preliminary data.</text>
</comment>
<organism evidence="3 4">
    <name type="scientific">Ramazzottius varieornatus</name>
    <name type="common">Water bear</name>
    <name type="synonym">Tardigrade</name>
    <dbReference type="NCBI Taxonomy" id="947166"/>
    <lineage>
        <taxon>Eukaryota</taxon>
        <taxon>Metazoa</taxon>
        <taxon>Ecdysozoa</taxon>
        <taxon>Tardigrada</taxon>
        <taxon>Eutardigrada</taxon>
        <taxon>Parachela</taxon>
        <taxon>Hypsibioidea</taxon>
        <taxon>Ramazzottiidae</taxon>
        <taxon>Ramazzottius</taxon>
    </lineage>
</organism>